<dbReference type="InterPro" id="IPR011006">
    <property type="entry name" value="CheY-like_superfamily"/>
</dbReference>
<evidence type="ECO:0000313" key="4">
    <source>
        <dbReference type="EMBL" id="MBU2689490.1"/>
    </source>
</evidence>
<proteinExistence type="predicted"/>
<dbReference type="PANTHER" id="PTHR44591:SF3">
    <property type="entry name" value="RESPONSE REGULATORY DOMAIN-CONTAINING PROTEIN"/>
    <property type="match status" value="1"/>
</dbReference>
<feature type="modified residue" description="4-aspartylphosphate" evidence="2">
    <location>
        <position position="56"/>
    </location>
</feature>
<reference evidence="4" key="1">
    <citation type="submission" date="2021-05" db="EMBL/GenBank/DDBJ databases">
        <title>Energy efficiency and biological interactions define the core microbiome of deep oligotrophic groundwater.</title>
        <authorList>
            <person name="Mehrshad M."/>
            <person name="Lopez-Fernandez M."/>
            <person name="Bell E."/>
            <person name="Bernier-Latmani R."/>
            <person name="Bertilsson S."/>
            <person name="Dopson M."/>
        </authorList>
    </citation>
    <scope>NUCLEOTIDE SEQUENCE</scope>
    <source>
        <strain evidence="4">Modern_marine.mb.64</strain>
    </source>
</reference>
<evidence type="ECO:0000256" key="2">
    <source>
        <dbReference type="PROSITE-ProRule" id="PRU00169"/>
    </source>
</evidence>
<dbReference type="Pfam" id="PF00072">
    <property type="entry name" value="Response_reg"/>
    <property type="match status" value="1"/>
</dbReference>
<name>A0A948RRF0_UNCEI</name>
<dbReference type="InterPro" id="IPR050595">
    <property type="entry name" value="Bact_response_regulator"/>
</dbReference>
<dbReference type="SMART" id="SM00448">
    <property type="entry name" value="REC"/>
    <property type="match status" value="1"/>
</dbReference>
<gene>
    <name evidence="4" type="ORF">KJ970_01060</name>
</gene>
<dbReference type="EMBL" id="JAHJDP010000007">
    <property type="protein sequence ID" value="MBU2689490.1"/>
    <property type="molecule type" value="Genomic_DNA"/>
</dbReference>
<evidence type="ECO:0000256" key="1">
    <source>
        <dbReference type="ARBA" id="ARBA00022553"/>
    </source>
</evidence>
<dbReference type="Proteomes" id="UP000777784">
    <property type="component" value="Unassembled WGS sequence"/>
</dbReference>
<dbReference type="PANTHER" id="PTHR44591">
    <property type="entry name" value="STRESS RESPONSE REGULATOR PROTEIN 1"/>
    <property type="match status" value="1"/>
</dbReference>
<keyword evidence="1 2" id="KW-0597">Phosphoprotein</keyword>
<feature type="domain" description="Response regulatory" evidence="3">
    <location>
        <begin position="7"/>
        <end position="121"/>
    </location>
</feature>
<dbReference type="PROSITE" id="PS50110">
    <property type="entry name" value="RESPONSE_REGULATORY"/>
    <property type="match status" value="1"/>
</dbReference>
<evidence type="ECO:0000259" key="3">
    <source>
        <dbReference type="PROSITE" id="PS50110"/>
    </source>
</evidence>
<organism evidence="4 5">
    <name type="scientific">Eiseniibacteriota bacterium</name>
    <dbReference type="NCBI Taxonomy" id="2212470"/>
    <lineage>
        <taxon>Bacteria</taxon>
        <taxon>Candidatus Eiseniibacteriota</taxon>
    </lineage>
</organism>
<sequence length="384" mass="42837">MRPQDLKILLVQPEEPLRRLLETWLRQAGYPVVTAKTAEEARALFPTEKPALVVTDITLPGRSGLTLLRSLKRRHSDTPIVLLTARQDVHTAAKAVRWEAFDYLIKPVARVELLATLTRAMQLMRIRRDMRAYTQEMEKLVQQDQGELNALAGELIRMRQDLAWIQTKLQQMRGHAGGIPDAGKEGKMESWEPFSRTLSELSQWVQDRQESLRGSVTASQERSLSVEKALRNVQAEMEPRLIAADVDLTVEIPKDIATLPAGGPHIHGALEALLSRGIEEVARRKVGSLHLSGGRKGQRLLVFLEFPSAAPDTHADPTVAWMPNPWVRRRILWSGLSRAAAHAKALGGRLLVDGSQPGLVRWILRLPLKRQAGMGVTGSERMAA</sequence>
<dbReference type="CDD" id="cd00156">
    <property type="entry name" value="REC"/>
    <property type="match status" value="1"/>
</dbReference>
<dbReference type="Gene3D" id="3.40.50.2300">
    <property type="match status" value="1"/>
</dbReference>
<dbReference type="GO" id="GO:0000160">
    <property type="term" value="P:phosphorelay signal transduction system"/>
    <property type="evidence" value="ECO:0007669"/>
    <property type="project" value="InterPro"/>
</dbReference>
<comment type="caution">
    <text evidence="4">The sequence shown here is derived from an EMBL/GenBank/DDBJ whole genome shotgun (WGS) entry which is preliminary data.</text>
</comment>
<protein>
    <submittedName>
        <fullName evidence="4">Response regulator</fullName>
    </submittedName>
</protein>
<dbReference type="InterPro" id="IPR001789">
    <property type="entry name" value="Sig_transdc_resp-reg_receiver"/>
</dbReference>
<accession>A0A948RRF0</accession>
<dbReference type="SUPFAM" id="SSF52172">
    <property type="entry name" value="CheY-like"/>
    <property type="match status" value="1"/>
</dbReference>
<evidence type="ECO:0000313" key="5">
    <source>
        <dbReference type="Proteomes" id="UP000777784"/>
    </source>
</evidence>
<dbReference type="AlphaFoldDB" id="A0A948RRF0"/>